<dbReference type="EMBL" id="QJTC01000020">
    <property type="protein sequence ID" value="PYE75055.1"/>
    <property type="molecule type" value="Genomic_DNA"/>
</dbReference>
<evidence type="ECO:0000256" key="1">
    <source>
        <dbReference type="SAM" id="Coils"/>
    </source>
</evidence>
<sequence>MHFDGSAFGRFSFGVAQREGGRLVAPPPRDLANRPDVKAGLQRLWRRLQGDTLPWPGRQPAGPRPLHRYGAPAYAGCIRLPTLPFRGESQGASPIFPGATSMNYNHPPATDLPGAVAVHAPGVPSATGSAVSWGAIVAGAIAAAALSMILLLLGSGLGLSSASPWSAQGASATTLGVAGVFWITFTQLAASGMGGYLAGRLRTRWAGVHTDEVYFRDTAHGFLAWAVASLVTAAFLASAIGNVVGMGAKAGASVAGAAVTTAGAAGAAIGSSAGNSSSGGGNSSVYGYFVDSLFRPDAASQAATAPAAAGADPAAPAAAAMPAATAPRNTEPVAASTAAEVGRIMVNSIRAESMPADDVRYVASLIAQRTGMGQEASEKRVNDTYAKAKAKLQDAENTAREAADKARKASAAAALWLFVSLLIGAFVASYAATWGGRQRDL</sequence>
<keyword evidence="4" id="KW-1185">Reference proteome</keyword>
<evidence type="ECO:0008006" key="5">
    <source>
        <dbReference type="Google" id="ProtNLM"/>
    </source>
</evidence>
<proteinExistence type="predicted"/>
<protein>
    <recommendedName>
        <fullName evidence="5">Transmembrane protein</fullName>
    </recommendedName>
</protein>
<feature type="transmembrane region" description="Helical" evidence="2">
    <location>
        <begin position="413"/>
        <end position="432"/>
    </location>
</feature>
<name>A0A318SIG8_9BURK</name>
<organism evidence="3 4">
    <name type="scientific">Xylophilus ampelinus</name>
    <dbReference type="NCBI Taxonomy" id="54067"/>
    <lineage>
        <taxon>Bacteria</taxon>
        <taxon>Pseudomonadati</taxon>
        <taxon>Pseudomonadota</taxon>
        <taxon>Betaproteobacteria</taxon>
        <taxon>Burkholderiales</taxon>
        <taxon>Xylophilus</taxon>
    </lineage>
</organism>
<evidence type="ECO:0000313" key="4">
    <source>
        <dbReference type="Proteomes" id="UP000247540"/>
    </source>
</evidence>
<evidence type="ECO:0000256" key="2">
    <source>
        <dbReference type="SAM" id="Phobius"/>
    </source>
</evidence>
<dbReference type="AlphaFoldDB" id="A0A318SIG8"/>
<dbReference type="Proteomes" id="UP000247540">
    <property type="component" value="Unassembled WGS sequence"/>
</dbReference>
<reference evidence="3 4" key="1">
    <citation type="submission" date="2018-06" db="EMBL/GenBank/DDBJ databases">
        <title>Genomic Encyclopedia of Type Strains, Phase III (KMG-III): the genomes of soil and plant-associated and newly described type strains.</title>
        <authorList>
            <person name="Whitman W."/>
        </authorList>
    </citation>
    <scope>NUCLEOTIDE SEQUENCE [LARGE SCALE GENOMIC DNA]</scope>
    <source>
        <strain evidence="3 4">CECT 7646</strain>
    </source>
</reference>
<accession>A0A318SIG8</accession>
<keyword evidence="2" id="KW-0812">Transmembrane</keyword>
<evidence type="ECO:0000313" key="3">
    <source>
        <dbReference type="EMBL" id="PYE75055.1"/>
    </source>
</evidence>
<keyword evidence="2" id="KW-1133">Transmembrane helix</keyword>
<keyword evidence="1" id="KW-0175">Coiled coil</keyword>
<keyword evidence="2" id="KW-0472">Membrane</keyword>
<feature type="transmembrane region" description="Helical" evidence="2">
    <location>
        <begin position="130"/>
        <end position="153"/>
    </location>
</feature>
<feature type="transmembrane region" description="Helical" evidence="2">
    <location>
        <begin position="222"/>
        <end position="244"/>
    </location>
</feature>
<feature type="coiled-coil region" evidence="1">
    <location>
        <begin position="378"/>
        <end position="412"/>
    </location>
</feature>
<gene>
    <name evidence="3" type="ORF">DFQ15_1208</name>
</gene>
<comment type="caution">
    <text evidence="3">The sequence shown here is derived from an EMBL/GenBank/DDBJ whole genome shotgun (WGS) entry which is preliminary data.</text>
</comment>